<name>A0AAD6EYW7_9POAL</name>
<accession>A0AAD6EYW7</accession>
<dbReference type="Pfam" id="PF12937">
    <property type="entry name" value="F-box-like"/>
    <property type="match status" value="1"/>
</dbReference>
<keyword evidence="3" id="KW-1185">Reference proteome</keyword>
<dbReference type="EMBL" id="JAMRDG010000001">
    <property type="protein sequence ID" value="KAJ3706239.1"/>
    <property type="molecule type" value="Genomic_DNA"/>
</dbReference>
<proteinExistence type="predicted"/>
<dbReference type="Pfam" id="PF03478">
    <property type="entry name" value="Beta-prop_KIB1-4"/>
    <property type="match status" value="1"/>
</dbReference>
<evidence type="ECO:0000313" key="2">
    <source>
        <dbReference type="EMBL" id="KAJ3706239.1"/>
    </source>
</evidence>
<dbReference type="InterPro" id="IPR001810">
    <property type="entry name" value="F-box_dom"/>
</dbReference>
<dbReference type="SMART" id="SM00256">
    <property type="entry name" value="FBOX"/>
    <property type="match status" value="1"/>
</dbReference>
<comment type="caution">
    <text evidence="2">The sequence shown here is derived from an EMBL/GenBank/DDBJ whole genome shotgun (WGS) entry which is preliminary data.</text>
</comment>
<dbReference type="PANTHER" id="PTHR33110">
    <property type="entry name" value="F-BOX/KELCH-REPEAT PROTEIN-RELATED"/>
    <property type="match status" value="1"/>
</dbReference>
<reference evidence="2 3" key="1">
    <citation type="journal article" date="2022" name="Cell">
        <title>Repeat-based holocentromeres influence genome architecture and karyotype evolution.</title>
        <authorList>
            <person name="Hofstatter P.G."/>
            <person name="Thangavel G."/>
            <person name="Lux T."/>
            <person name="Neumann P."/>
            <person name="Vondrak T."/>
            <person name="Novak P."/>
            <person name="Zhang M."/>
            <person name="Costa L."/>
            <person name="Castellani M."/>
            <person name="Scott A."/>
            <person name="Toegelov H."/>
            <person name="Fuchs J."/>
            <person name="Mata-Sucre Y."/>
            <person name="Dias Y."/>
            <person name="Vanzela A.L.L."/>
            <person name="Huettel B."/>
            <person name="Almeida C.C.S."/>
            <person name="Simkova H."/>
            <person name="Souza G."/>
            <person name="Pedrosa-Harand A."/>
            <person name="Macas J."/>
            <person name="Mayer K.F.X."/>
            <person name="Houben A."/>
            <person name="Marques A."/>
        </authorList>
    </citation>
    <scope>NUCLEOTIDE SEQUENCE [LARGE SCALE GENOMIC DNA]</scope>
    <source>
        <strain evidence="2">RhyTen1mFocal</strain>
    </source>
</reference>
<dbReference type="Gene3D" id="1.20.1280.50">
    <property type="match status" value="1"/>
</dbReference>
<dbReference type="AlphaFoldDB" id="A0AAD6EYW7"/>
<dbReference type="Proteomes" id="UP001210211">
    <property type="component" value="Unassembled WGS sequence"/>
</dbReference>
<evidence type="ECO:0000259" key="1">
    <source>
        <dbReference type="SMART" id="SM00256"/>
    </source>
</evidence>
<gene>
    <name evidence="2" type="ORF">LUZ61_009944</name>
</gene>
<feature type="domain" description="F-box" evidence="1">
    <location>
        <begin position="23"/>
        <end position="64"/>
    </location>
</feature>
<dbReference type="InterPro" id="IPR005174">
    <property type="entry name" value="KIB1-4_b-propeller"/>
</dbReference>
<sequence>MDSIEPSLHLKPRDRIRVDWSDLPVEMLQEISDKLHDIFDFVHFRAVCKKWREAISISDLPPQLPWILEERENVKDRDSQSLRFYSLFSDKIRTIHCPPACGKYLYGPSHGYLYSFDLNYNGPTHSLMNPLTKDEVTIEIRRHSDPYVVCMGPDPIRSNNYMSFRVDFLSETMGFYHPRTCEWNYVEVPVCDWNAGHACLRGAFYINKPDTGATVVVNIACDSSFVIPPPKTPVIPDFVYFVESAGKILRIVPFLDLNLASPFCLDIFQLDVKDEIDQSRWVNTNSIGNQILFLDESYGISITASPSTGLNGNCVYYLLGSEVYKYNISDGQAKKVLSFVKRKDLACSQSY</sequence>
<dbReference type="SUPFAM" id="SSF81383">
    <property type="entry name" value="F-box domain"/>
    <property type="match status" value="1"/>
</dbReference>
<dbReference type="PANTHER" id="PTHR33110:SF134">
    <property type="entry name" value="OS09G0565350 PROTEIN"/>
    <property type="match status" value="1"/>
</dbReference>
<dbReference type="InterPro" id="IPR036047">
    <property type="entry name" value="F-box-like_dom_sf"/>
</dbReference>
<organism evidence="2 3">
    <name type="scientific">Rhynchospora tenuis</name>
    <dbReference type="NCBI Taxonomy" id="198213"/>
    <lineage>
        <taxon>Eukaryota</taxon>
        <taxon>Viridiplantae</taxon>
        <taxon>Streptophyta</taxon>
        <taxon>Embryophyta</taxon>
        <taxon>Tracheophyta</taxon>
        <taxon>Spermatophyta</taxon>
        <taxon>Magnoliopsida</taxon>
        <taxon>Liliopsida</taxon>
        <taxon>Poales</taxon>
        <taxon>Cyperaceae</taxon>
        <taxon>Cyperoideae</taxon>
        <taxon>Rhynchosporeae</taxon>
        <taxon>Rhynchospora</taxon>
    </lineage>
</organism>
<evidence type="ECO:0000313" key="3">
    <source>
        <dbReference type="Proteomes" id="UP001210211"/>
    </source>
</evidence>
<protein>
    <recommendedName>
        <fullName evidence="1">F-box domain-containing protein</fullName>
    </recommendedName>
</protein>